<organism evidence="1 2">
    <name type="scientific">Tenacibaculum gallaicum</name>
    <dbReference type="NCBI Taxonomy" id="561505"/>
    <lineage>
        <taxon>Bacteria</taxon>
        <taxon>Pseudomonadati</taxon>
        <taxon>Bacteroidota</taxon>
        <taxon>Flavobacteriia</taxon>
        <taxon>Flavobacteriales</taxon>
        <taxon>Flavobacteriaceae</taxon>
        <taxon>Tenacibaculum</taxon>
    </lineage>
</organism>
<dbReference type="InterPro" id="IPR008969">
    <property type="entry name" value="CarboxyPept-like_regulatory"/>
</dbReference>
<dbReference type="RefSeq" id="WP_115901559.1">
    <property type="nucleotide sequence ID" value="NZ_QUNS01000006.1"/>
</dbReference>
<comment type="caution">
    <text evidence="1">The sequence shown here is derived from an EMBL/GenBank/DDBJ whole genome shotgun (WGS) entry which is preliminary data.</text>
</comment>
<dbReference type="AlphaFoldDB" id="A0A3E0HM86"/>
<dbReference type="Pfam" id="PF13715">
    <property type="entry name" value="CarbopepD_reg_2"/>
    <property type="match status" value="1"/>
</dbReference>
<dbReference type="GO" id="GO:0004180">
    <property type="term" value="F:carboxypeptidase activity"/>
    <property type="evidence" value="ECO:0007669"/>
    <property type="project" value="UniProtKB-KW"/>
</dbReference>
<dbReference type="EMBL" id="QUNS01000006">
    <property type="protein sequence ID" value="REH47450.1"/>
    <property type="molecule type" value="Genomic_DNA"/>
</dbReference>
<evidence type="ECO:0000313" key="1">
    <source>
        <dbReference type="EMBL" id="REH47450.1"/>
    </source>
</evidence>
<keyword evidence="2" id="KW-1185">Reference proteome</keyword>
<evidence type="ECO:0000313" key="2">
    <source>
        <dbReference type="Proteomes" id="UP000256884"/>
    </source>
</evidence>
<protein>
    <submittedName>
        <fullName evidence="1">Carboxypeptidase-like protein</fullName>
    </submittedName>
</protein>
<keyword evidence="1" id="KW-0378">Hydrolase</keyword>
<keyword evidence="1" id="KW-0121">Carboxypeptidase</keyword>
<dbReference type="OrthoDB" id="1417583at2"/>
<name>A0A3E0HM86_9FLAO</name>
<dbReference type="Proteomes" id="UP000256884">
    <property type="component" value="Unassembled WGS sequence"/>
</dbReference>
<gene>
    <name evidence="1" type="ORF">C7448_10671</name>
</gene>
<accession>A0A3E0HM86</accession>
<proteinExistence type="predicted"/>
<dbReference type="SUPFAM" id="SSF49464">
    <property type="entry name" value="Carboxypeptidase regulatory domain-like"/>
    <property type="match status" value="1"/>
</dbReference>
<reference evidence="1 2" key="1">
    <citation type="submission" date="2018-08" db="EMBL/GenBank/DDBJ databases">
        <title>Genomic Encyclopedia of Type Strains, Phase IV (KMG-IV): sequencing the most valuable type-strain genomes for metagenomic binning, comparative biology and taxonomic classification.</title>
        <authorList>
            <person name="Goeker M."/>
        </authorList>
    </citation>
    <scope>NUCLEOTIDE SEQUENCE [LARGE SCALE GENOMIC DNA]</scope>
    <source>
        <strain evidence="1 2">DSM 18841</strain>
    </source>
</reference>
<keyword evidence="1" id="KW-0645">Protease</keyword>
<sequence length="266" mass="30668">MKNILPSIICLFFIIKATAQESRKFFYATIQDEVSTVPNAHIINLNTKQGTFTNNNGEFRILAKANDTIQITFVGYETKKFMVGVNHFGIQENSILLKKVPIELDEVEVKKHNLLGYISSDSKHIKSEKEINAETLKLPFAGSRILTPAERRLYTGMGGRPMKLEGLGFVLSTDYIINSISGRLRKLKKNKAIEDREKRIENIRSNYHILIQHELNILKEDIDRFIHFAESADDFTPFYLHNEVTMIEFLQKKAEVFKKLNPKTYN</sequence>